<comment type="caution">
    <text evidence="3">The sequence shown here is derived from an EMBL/GenBank/DDBJ whole genome shotgun (WGS) entry which is preliminary data.</text>
</comment>
<proteinExistence type="predicted"/>
<accession>H1SF30</accession>
<dbReference type="AlphaFoldDB" id="H1SF30"/>
<reference evidence="3 4" key="1">
    <citation type="journal article" date="2012" name="J. Bacteriol.">
        <title>De Novo Genome Project of Cupriavidus basilensis OR16.</title>
        <authorList>
            <person name="Cserhati M."/>
            <person name="Kriszt B."/>
            <person name="Szoboszlay S."/>
            <person name="Toth A."/>
            <person name="Szabo I."/>
            <person name="Tancsics A."/>
            <person name="Nagy I."/>
            <person name="Horvath B."/>
            <person name="Nagy I."/>
            <person name="Kukolya J."/>
        </authorList>
    </citation>
    <scope>NUCLEOTIDE SEQUENCE [LARGE SCALE GENOMIC DNA]</scope>
    <source>
        <strain evidence="3 4">OR16</strain>
    </source>
</reference>
<keyword evidence="2" id="KW-1133">Transmembrane helix</keyword>
<dbReference type="PANTHER" id="PTHR33376">
    <property type="match status" value="1"/>
</dbReference>
<organism evidence="3 4">
    <name type="scientific">Cupriavidus basilensis OR16</name>
    <dbReference type="NCBI Taxonomy" id="1127483"/>
    <lineage>
        <taxon>Bacteria</taxon>
        <taxon>Pseudomonadati</taxon>
        <taxon>Pseudomonadota</taxon>
        <taxon>Betaproteobacteria</taxon>
        <taxon>Burkholderiales</taxon>
        <taxon>Burkholderiaceae</taxon>
        <taxon>Cupriavidus</taxon>
    </lineage>
</organism>
<dbReference type="Pfam" id="PF03480">
    <property type="entry name" value="DctP"/>
    <property type="match status" value="1"/>
</dbReference>
<name>H1SF30_9BURK</name>
<dbReference type="InterPro" id="IPR018389">
    <property type="entry name" value="DctP_fam"/>
</dbReference>
<evidence type="ECO:0000256" key="1">
    <source>
        <dbReference type="ARBA" id="ARBA00022729"/>
    </source>
</evidence>
<protein>
    <submittedName>
        <fullName evidence="3">C4-dicarboxylate ABC transporter substrate-binding protein</fullName>
    </submittedName>
</protein>
<dbReference type="CDD" id="cd13602">
    <property type="entry name" value="PBP2_TRAP_BpDctp6_7"/>
    <property type="match status" value="1"/>
</dbReference>
<dbReference type="PATRIC" id="fig|1127483.3.peg.6925"/>
<dbReference type="PANTHER" id="PTHR33376:SF4">
    <property type="entry name" value="SIALIC ACID-BINDING PERIPLASMIC PROTEIN SIAP"/>
    <property type="match status" value="1"/>
</dbReference>
<dbReference type="Proteomes" id="UP000005808">
    <property type="component" value="Unassembled WGS sequence"/>
</dbReference>
<dbReference type="EMBL" id="AHJE01000105">
    <property type="protein sequence ID" value="EHP38855.1"/>
    <property type="molecule type" value="Genomic_DNA"/>
</dbReference>
<keyword evidence="2" id="KW-0812">Transmembrane</keyword>
<sequence length="388" mass="41025">MTWWRSGAAERIHGLLVCLYRHHGGTTAALPHYPRTLIIVASLKCVSRASRPLRRHRLRGGLLLALLACGAIQAWAQPAAATWRMATEYPASAMPGEGLASFAEEVKARTAGAIEVKPSFDASAGVKSAQMPAAVKEGRLEGGDAFGGALGAVDPLFLLSSLPFVATSVDAAKRLAELARADYARAFAAQGQHLLYATPWPPTGLWSRNAVATLADLRVLSARTYDETSTEVMRAAGAQATNLSFADAMPRLKDGSVNAVLSSGDGGAGRKLWDYLPNFTAIGYAMPLSFTTVNAAAYAALPPALRASVDAAAQATEQAQWARLGTRLEENTTRMRANGVTIQDNPASAVQQALREAGAGAVMAWRKRVGSERAGVLDAFTRAERAAR</sequence>
<feature type="transmembrane region" description="Helical" evidence="2">
    <location>
        <begin position="58"/>
        <end position="76"/>
    </location>
</feature>
<keyword evidence="2" id="KW-0472">Membrane</keyword>
<dbReference type="Gene3D" id="3.40.190.170">
    <property type="entry name" value="Bacterial extracellular solute-binding protein, family 7"/>
    <property type="match status" value="1"/>
</dbReference>
<dbReference type="NCBIfam" id="NF037995">
    <property type="entry name" value="TRAP_S1"/>
    <property type="match status" value="1"/>
</dbReference>
<gene>
    <name evidence="3" type="ORF">OR16_34658</name>
</gene>
<evidence type="ECO:0000256" key="2">
    <source>
        <dbReference type="SAM" id="Phobius"/>
    </source>
</evidence>
<evidence type="ECO:0000313" key="3">
    <source>
        <dbReference type="EMBL" id="EHP38855.1"/>
    </source>
</evidence>
<evidence type="ECO:0000313" key="4">
    <source>
        <dbReference type="Proteomes" id="UP000005808"/>
    </source>
</evidence>
<keyword evidence="1" id="KW-0732">Signal</keyword>
<dbReference type="InterPro" id="IPR038404">
    <property type="entry name" value="TRAP_DctP_sf"/>
</dbReference>
<dbReference type="GO" id="GO:0055085">
    <property type="term" value="P:transmembrane transport"/>
    <property type="evidence" value="ECO:0007669"/>
    <property type="project" value="InterPro"/>
</dbReference>
<dbReference type="RefSeq" id="WP_006162818.1">
    <property type="nucleotide sequence ID" value="NZ_AHJE01000105.1"/>
</dbReference>